<dbReference type="AlphaFoldDB" id="A0A117NMN1"/>
<proteinExistence type="predicted"/>
<gene>
    <name evidence="1" type="ORF">ACN42_g7640</name>
</gene>
<reference evidence="1 2" key="1">
    <citation type="submission" date="2015-10" db="EMBL/GenBank/DDBJ databases">
        <title>Genome sequencing of Penicillium freii.</title>
        <authorList>
            <person name="Nguyen H.D."/>
            <person name="Visagie C.M."/>
            <person name="Seifert K.A."/>
        </authorList>
    </citation>
    <scope>NUCLEOTIDE SEQUENCE [LARGE SCALE GENOMIC DNA]</scope>
    <source>
        <strain evidence="1 2">DAOM 242723</strain>
    </source>
</reference>
<organism evidence="1 2">
    <name type="scientific">Penicillium freii</name>
    <dbReference type="NCBI Taxonomy" id="48697"/>
    <lineage>
        <taxon>Eukaryota</taxon>
        <taxon>Fungi</taxon>
        <taxon>Dikarya</taxon>
        <taxon>Ascomycota</taxon>
        <taxon>Pezizomycotina</taxon>
        <taxon>Eurotiomycetes</taxon>
        <taxon>Eurotiomycetidae</taxon>
        <taxon>Eurotiales</taxon>
        <taxon>Aspergillaceae</taxon>
        <taxon>Penicillium</taxon>
    </lineage>
</organism>
<sequence length="262" mass="29607">MPAKQARVREVAAQALPPLPQGRNHTKSNALHDIEYVGELRHWFDFLRFVEGYTQGQRWSNKVIKYTSRSGDHEAESHLIGDETGLQGLFNHSVGFIVGKILEAQSINLQLADFKCLGHPYSNTPDSILMTSSAQLRIVGELKVPWVPAHEMSEAYTDETMLRYLLAQPIQYMKDLNCMYGFMSNYRETIFLRQVFTGGRWVVEYSPVIQSSTSYVKTDLLNPLAEPIVSLRQCFLAVAALAQGKGPVNNTARKSEWVVPMK</sequence>
<keyword evidence="2" id="KW-1185">Reference proteome</keyword>
<name>A0A117NMN1_PENFR</name>
<evidence type="ECO:0000313" key="1">
    <source>
        <dbReference type="EMBL" id="KUM59495.1"/>
    </source>
</evidence>
<dbReference type="OrthoDB" id="3796275at2759"/>
<accession>A0A117NMN1</accession>
<comment type="caution">
    <text evidence="1">The sequence shown here is derived from an EMBL/GenBank/DDBJ whole genome shotgun (WGS) entry which is preliminary data.</text>
</comment>
<protein>
    <submittedName>
        <fullName evidence="1">Uncharacterized protein</fullName>
    </submittedName>
</protein>
<dbReference type="Proteomes" id="UP000055045">
    <property type="component" value="Unassembled WGS sequence"/>
</dbReference>
<dbReference type="EMBL" id="LLXE01000221">
    <property type="protein sequence ID" value="KUM59495.1"/>
    <property type="molecule type" value="Genomic_DNA"/>
</dbReference>
<evidence type="ECO:0000313" key="2">
    <source>
        <dbReference type="Proteomes" id="UP000055045"/>
    </source>
</evidence>